<gene>
    <name evidence="1" type="ORF">METZ01_LOCUS434880</name>
</gene>
<evidence type="ECO:0000313" key="1">
    <source>
        <dbReference type="EMBL" id="SVD82026.1"/>
    </source>
</evidence>
<proteinExistence type="predicted"/>
<protein>
    <submittedName>
        <fullName evidence="1">Uncharacterized protein</fullName>
    </submittedName>
</protein>
<organism evidence="1">
    <name type="scientific">marine metagenome</name>
    <dbReference type="NCBI Taxonomy" id="408172"/>
    <lineage>
        <taxon>unclassified sequences</taxon>
        <taxon>metagenomes</taxon>
        <taxon>ecological metagenomes</taxon>
    </lineage>
</organism>
<dbReference type="EMBL" id="UINC01175411">
    <property type="protein sequence ID" value="SVD82026.1"/>
    <property type="molecule type" value="Genomic_DNA"/>
</dbReference>
<reference evidence="1" key="1">
    <citation type="submission" date="2018-05" db="EMBL/GenBank/DDBJ databases">
        <authorList>
            <person name="Lanie J.A."/>
            <person name="Ng W.-L."/>
            <person name="Kazmierczak K.M."/>
            <person name="Andrzejewski T.M."/>
            <person name="Davidsen T.M."/>
            <person name="Wayne K.J."/>
            <person name="Tettelin H."/>
            <person name="Glass J.I."/>
            <person name="Rusch D."/>
            <person name="Podicherti R."/>
            <person name="Tsui H.-C.T."/>
            <person name="Winkler M.E."/>
        </authorList>
    </citation>
    <scope>NUCLEOTIDE SEQUENCE</scope>
</reference>
<name>A0A382YFE5_9ZZZZ</name>
<dbReference type="AlphaFoldDB" id="A0A382YFE5"/>
<accession>A0A382YFE5</accession>
<sequence>TTVNVRETLPPPYVKLAYMPSWPYSLAGFASDPNQSVHFTRSQVVSGDPTEMMLKILIIGTERLFREMAVEEAYDRMKLQSTTGPKAAKADIPYLLSMACPQDKTTLEVVALKYGTGLENEPDSLSFCPEHGEYWFHHPDNDGWTGPHTPGLYK</sequence>
<feature type="non-terminal residue" evidence="1">
    <location>
        <position position="1"/>
    </location>
</feature>